<dbReference type="OrthoDB" id="9816541at2"/>
<dbReference type="InterPro" id="IPR000524">
    <property type="entry name" value="Tscrpt_reg_HTH_GntR"/>
</dbReference>
<dbReference type="Proteomes" id="UP000061546">
    <property type="component" value="Chromosome"/>
</dbReference>
<dbReference type="NCBIfam" id="TIGR02404">
    <property type="entry name" value="trehalos_R_Bsub"/>
    <property type="match status" value="1"/>
</dbReference>
<proteinExistence type="predicted"/>
<evidence type="ECO:0000256" key="3">
    <source>
        <dbReference type="ARBA" id="ARBA00023163"/>
    </source>
</evidence>
<evidence type="ECO:0000256" key="4">
    <source>
        <dbReference type="NCBIfam" id="TIGR02404"/>
    </source>
</evidence>
<evidence type="ECO:0000256" key="2">
    <source>
        <dbReference type="ARBA" id="ARBA00023125"/>
    </source>
</evidence>
<keyword evidence="7" id="KW-1185">Reference proteome</keyword>
<keyword evidence="2" id="KW-0238">DNA-binding</keyword>
<dbReference type="PANTHER" id="PTHR44846:SF12">
    <property type="entry name" value="HTH-TYPE TRANSCRIPTIONAL REGULATOR TRER"/>
    <property type="match status" value="1"/>
</dbReference>
<dbReference type="GO" id="GO:0045892">
    <property type="term" value="P:negative regulation of DNA-templated transcription"/>
    <property type="evidence" value="ECO:0007669"/>
    <property type="project" value="TreeGrafter"/>
</dbReference>
<dbReference type="InterPro" id="IPR012770">
    <property type="entry name" value="TreR"/>
</dbReference>
<gene>
    <name evidence="6" type="ORF">JP39_03010</name>
</gene>
<dbReference type="RefSeq" id="WP_041501683.1">
    <property type="nucleotide sequence ID" value="NZ_BJDV01000019.1"/>
</dbReference>
<evidence type="ECO:0000259" key="5">
    <source>
        <dbReference type="PROSITE" id="PS50949"/>
    </source>
</evidence>
<dbReference type="GO" id="GO:0003700">
    <property type="term" value="F:DNA-binding transcription factor activity"/>
    <property type="evidence" value="ECO:0007669"/>
    <property type="project" value="UniProtKB-UniRule"/>
</dbReference>
<dbReference type="PRINTS" id="PR00035">
    <property type="entry name" value="HTHGNTR"/>
</dbReference>
<dbReference type="STRING" id="1074467.JP39_03010"/>
<evidence type="ECO:0000313" key="7">
    <source>
        <dbReference type="Proteomes" id="UP000061546"/>
    </source>
</evidence>
<evidence type="ECO:0000256" key="1">
    <source>
        <dbReference type="ARBA" id="ARBA00023015"/>
    </source>
</evidence>
<dbReference type="SMART" id="SM00866">
    <property type="entry name" value="UTRA"/>
    <property type="match status" value="1"/>
</dbReference>
<dbReference type="Gene3D" id="1.10.10.10">
    <property type="entry name" value="Winged helix-like DNA-binding domain superfamily/Winged helix DNA-binding domain"/>
    <property type="match status" value="1"/>
</dbReference>
<evidence type="ECO:0000313" key="6">
    <source>
        <dbReference type="EMBL" id="ALB28412.1"/>
    </source>
</evidence>
<organism evidence="6 7">
    <name type="scientific">Companilactobacillus heilongjiangensis</name>
    <dbReference type="NCBI Taxonomy" id="1074467"/>
    <lineage>
        <taxon>Bacteria</taxon>
        <taxon>Bacillati</taxon>
        <taxon>Bacillota</taxon>
        <taxon>Bacilli</taxon>
        <taxon>Lactobacillales</taxon>
        <taxon>Lactobacillaceae</taxon>
        <taxon>Companilactobacillus</taxon>
    </lineage>
</organism>
<dbReference type="SUPFAM" id="SSF64288">
    <property type="entry name" value="Chorismate lyase-like"/>
    <property type="match status" value="1"/>
</dbReference>
<name>A0A0K2LAS8_9LACO</name>
<dbReference type="InterPro" id="IPR050679">
    <property type="entry name" value="Bact_HTH_transcr_reg"/>
</dbReference>
<protein>
    <recommendedName>
        <fullName evidence="4">Trehalose operon repressor</fullName>
    </recommendedName>
</protein>
<dbReference type="InterPro" id="IPR036390">
    <property type="entry name" value="WH_DNA-bd_sf"/>
</dbReference>
<accession>A0A0K2LAS8</accession>
<dbReference type="InterPro" id="IPR011663">
    <property type="entry name" value="UTRA"/>
</dbReference>
<keyword evidence="1" id="KW-0805">Transcription regulation</keyword>
<dbReference type="InterPro" id="IPR028978">
    <property type="entry name" value="Chorismate_lyase_/UTRA_dom_sf"/>
</dbReference>
<dbReference type="KEGG" id="lhi:JP39_03010"/>
<dbReference type="Pfam" id="PF00392">
    <property type="entry name" value="GntR"/>
    <property type="match status" value="1"/>
</dbReference>
<keyword evidence="3" id="KW-0804">Transcription</keyword>
<dbReference type="Gene3D" id="3.40.1410.10">
    <property type="entry name" value="Chorismate lyase-like"/>
    <property type="match status" value="1"/>
</dbReference>
<dbReference type="EMBL" id="CP012559">
    <property type="protein sequence ID" value="ALB28412.1"/>
    <property type="molecule type" value="Genomic_DNA"/>
</dbReference>
<dbReference type="CDD" id="cd07377">
    <property type="entry name" value="WHTH_GntR"/>
    <property type="match status" value="1"/>
</dbReference>
<dbReference type="SUPFAM" id="SSF46785">
    <property type="entry name" value="Winged helix' DNA-binding domain"/>
    <property type="match status" value="1"/>
</dbReference>
<dbReference type="GO" id="GO:0003677">
    <property type="term" value="F:DNA binding"/>
    <property type="evidence" value="ECO:0007669"/>
    <property type="project" value="UniProtKB-UniRule"/>
</dbReference>
<dbReference type="InterPro" id="IPR036388">
    <property type="entry name" value="WH-like_DNA-bd_sf"/>
</dbReference>
<dbReference type="PANTHER" id="PTHR44846">
    <property type="entry name" value="MANNOSYL-D-GLYCERATE TRANSPORT/METABOLISM SYSTEM REPRESSOR MNGR-RELATED"/>
    <property type="match status" value="1"/>
</dbReference>
<reference evidence="6 7" key="1">
    <citation type="submission" date="2015-08" db="EMBL/GenBank/DDBJ databases">
        <title>Genomic sequence of Lactobacillus heilongjiangensis DSM 28069, isolated from Chinese traditional pickle.</title>
        <authorList>
            <person name="Jiang X."/>
            <person name="Zheng B."/>
            <person name="Cheng H."/>
        </authorList>
    </citation>
    <scope>NUCLEOTIDE SEQUENCE [LARGE SCALE GENOMIC DNA]</scope>
    <source>
        <strain evidence="6 7">DSM 28069</strain>
    </source>
</reference>
<dbReference type="AlphaFoldDB" id="A0A0K2LAS8"/>
<dbReference type="Pfam" id="PF07702">
    <property type="entry name" value="UTRA"/>
    <property type="match status" value="1"/>
</dbReference>
<sequence length="234" mass="27077">MKKYLTIYHDLLSDIQTKKYQSGEILPSNQQLVMRYHVSRETVRKAMQLLADEGYIQTIRGKGSLVLAKKRYLFPVSSIKSYKEIVKESGLDSVNRVLKIQNHVLVPERLRFGSPEMYSQLIVRARVVNGIPTILDYDYINEDVAKDVPKADAEDSLFNYFESKLGLTVDYAIKHLTVENAEYDDCDLLKIDQSMPMVVVRSETHLTDSRILSYTESRHRADKFSSVEFARRHH</sequence>
<dbReference type="PROSITE" id="PS50949">
    <property type="entry name" value="HTH_GNTR"/>
    <property type="match status" value="1"/>
</dbReference>
<feature type="domain" description="HTH gntR-type" evidence="5">
    <location>
        <begin position="1"/>
        <end position="69"/>
    </location>
</feature>
<dbReference type="SMART" id="SM00345">
    <property type="entry name" value="HTH_GNTR"/>
    <property type="match status" value="1"/>
</dbReference>